<keyword evidence="1" id="KW-1133">Transmembrane helix</keyword>
<dbReference type="Proteomes" id="UP000291301">
    <property type="component" value="Unassembled WGS sequence"/>
</dbReference>
<name>A0A4R0PHY5_9HYPH</name>
<comment type="caution">
    <text evidence="2">The sequence shown here is derived from an EMBL/GenBank/DDBJ whole genome shotgun (WGS) entry which is preliminary data.</text>
</comment>
<keyword evidence="3" id="KW-1185">Reference proteome</keyword>
<evidence type="ECO:0000256" key="1">
    <source>
        <dbReference type="SAM" id="Phobius"/>
    </source>
</evidence>
<protein>
    <submittedName>
        <fullName evidence="2">Uncharacterized protein</fullName>
    </submittedName>
</protein>
<sequence length="253" mass="28032">MLWLIFAVASFVLAFSVFRLIRVRARGGRWGAIILVIGLNAFTMIIIGFTFASRLGDPELTTALSYLHPSDNEGDHYWLSAERAETRTCPSLDCGVAGIVRFRDPVTVLDRSGEWVKIAENRKALCVNGRSRRIRVGNDVCEPSNGISQGRYSEWTLIKYLSRALPSSGSREIDEFEAIVAGSENFRLHRDAFAEAAMELVQRGFCTKAEISRQGGFSRAGGAADENIYLAYCGGDTMGDRVFADVKTKRGFR</sequence>
<proteinExistence type="predicted"/>
<keyword evidence="1" id="KW-0812">Transmembrane</keyword>
<accession>A0A4R0PHY5</accession>
<dbReference type="RefSeq" id="WP_131564797.1">
    <property type="nucleotide sequence ID" value="NZ_JAINFK010000001.1"/>
</dbReference>
<evidence type="ECO:0000313" key="2">
    <source>
        <dbReference type="EMBL" id="TCD16170.1"/>
    </source>
</evidence>
<dbReference type="OrthoDB" id="74312at2"/>
<feature type="transmembrane region" description="Helical" evidence="1">
    <location>
        <begin position="29"/>
        <end position="52"/>
    </location>
</feature>
<dbReference type="AlphaFoldDB" id="A0A4R0PHY5"/>
<evidence type="ECO:0000313" key="3">
    <source>
        <dbReference type="Proteomes" id="UP000291301"/>
    </source>
</evidence>
<dbReference type="EMBL" id="SJST01000001">
    <property type="protein sequence ID" value="TCD16170.1"/>
    <property type="molecule type" value="Genomic_DNA"/>
</dbReference>
<gene>
    <name evidence="2" type="ORF">E0D97_01665</name>
</gene>
<reference evidence="2 3" key="1">
    <citation type="journal article" date="2015" name="Antonie Van Leeuwenhoek">
        <title>Oricola cellulosilytica gen. nov., sp. nov., a cellulose-degrading bacterium of the family Phyllobacteriaceae isolated from surface seashore water, and emended descriptions of Mesorhizobium loti and Phyllobacterium myrsinacearum.</title>
        <authorList>
            <person name="Hameed A."/>
            <person name="Shahina M."/>
            <person name="Lai W.A."/>
            <person name="Lin S.Y."/>
            <person name="Young L.S."/>
            <person name="Liu Y.C."/>
            <person name="Hsu Y.H."/>
            <person name="Young C.C."/>
        </authorList>
    </citation>
    <scope>NUCLEOTIDE SEQUENCE [LARGE SCALE GENOMIC DNA]</scope>
    <source>
        <strain evidence="2 3">KCTC 52183</strain>
    </source>
</reference>
<keyword evidence="1" id="KW-0472">Membrane</keyword>
<organism evidence="2 3">
    <name type="scientific">Oricola cellulosilytica</name>
    <dbReference type="NCBI Taxonomy" id="1429082"/>
    <lineage>
        <taxon>Bacteria</taxon>
        <taxon>Pseudomonadati</taxon>
        <taxon>Pseudomonadota</taxon>
        <taxon>Alphaproteobacteria</taxon>
        <taxon>Hyphomicrobiales</taxon>
        <taxon>Ahrensiaceae</taxon>
        <taxon>Oricola</taxon>
    </lineage>
</organism>